<name>A0A1H9QQP9_9PSEU</name>
<accession>A0A1H9QQP9</accession>
<feature type="transmembrane region" description="Helical" evidence="1">
    <location>
        <begin position="16"/>
        <end position="34"/>
    </location>
</feature>
<evidence type="ECO:0000313" key="2">
    <source>
        <dbReference type="EMBL" id="SER62768.1"/>
    </source>
</evidence>
<dbReference type="RefSeq" id="WP_092776933.1">
    <property type="nucleotide sequence ID" value="NZ_FOGI01000004.1"/>
</dbReference>
<protein>
    <recommendedName>
        <fullName evidence="4">PH domain-containing protein</fullName>
    </recommendedName>
</protein>
<keyword evidence="1" id="KW-1133">Transmembrane helix</keyword>
<dbReference type="AlphaFoldDB" id="A0A1H9QQP9"/>
<evidence type="ECO:0000313" key="3">
    <source>
        <dbReference type="Proteomes" id="UP000199051"/>
    </source>
</evidence>
<organism evidence="2 3">
    <name type="scientific">Actinokineospora terrae</name>
    <dbReference type="NCBI Taxonomy" id="155974"/>
    <lineage>
        <taxon>Bacteria</taxon>
        <taxon>Bacillati</taxon>
        <taxon>Actinomycetota</taxon>
        <taxon>Actinomycetes</taxon>
        <taxon>Pseudonocardiales</taxon>
        <taxon>Pseudonocardiaceae</taxon>
        <taxon>Actinokineospora</taxon>
    </lineage>
</organism>
<dbReference type="EMBL" id="FOGI01000004">
    <property type="protein sequence ID" value="SER62768.1"/>
    <property type="molecule type" value="Genomic_DNA"/>
</dbReference>
<gene>
    <name evidence="2" type="ORF">SAMN04487818_104395</name>
</gene>
<evidence type="ECO:0008006" key="4">
    <source>
        <dbReference type="Google" id="ProtNLM"/>
    </source>
</evidence>
<dbReference type="STRING" id="155974.SAMN04487818_104395"/>
<dbReference type="Proteomes" id="UP000199051">
    <property type="component" value="Unassembled WGS sequence"/>
</dbReference>
<feature type="transmembrane region" description="Helical" evidence="1">
    <location>
        <begin position="46"/>
        <end position="67"/>
    </location>
</feature>
<evidence type="ECO:0000256" key="1">
    <source>
        <dbReference type="SAM" id="Phobius"/>
    </source>
</evidence>
<proteinExistence type="predicted"/>
<keyword evidence="1" id="KW-0472">Membrane</keyword>
<keyword evidence="3" id="KW-1185">Reference proteome</keyword>
<keyword evidence="1" id="KW-0812">Transmembrane</keyword>
<reference evidence="3" key="1">
    <citation type="submission" date="2016-10" db="EMBL/GenBank/DDBJ databases">
        <authorList>
            <person name="Varghese N."/>
            <person name="Submissions S."/>
        </authorList>
    </citation>
    <scope>NUCLEOTIDE SEQUENCE [LARGE SCALE GENOMIC DNA]</scope>
    <source>
        <strain evidence="3">DSM 44260</strain>
    </source>
</reference>
<sequence>MRPPALYRHPVERVGLLWTSAACLLGVGLAVLLWTPESLLDKAMFVAAAAITAIATGYQALFPYCFVRDGKLGIRTVRGLRTVELSQISGVWARDARAPFGRGVYRYPAITVGDKVVPLDRAHYRPGYRRQRRIEEFLSQVEPQGATTSGIS</sequence>